<evidence type="ECO:0000256" key="2">
    <source>
        <dbReference type="SAM" id="SignalP"/>
    </source>
</evidence>
<feature type="chain" id="PRO_5042199198" evidence="2">
    <location>
        <begin position="22"/>
        <end position="254"/>
    </location>
</feature>
<dbReference type="AlphaFoldDB" id="A0AAE0M9R5"/>
<gene>
    <name evidence="3" type="ORF">B0T19DRAFT_233366</name>
</gene>
<feature type="signal peptide" evidence="2">
    <location>
        <begin position="1"/>
        <end position="21"/>
    </location>
</feature>
<evidence type="ECO:0000313" key="4">
    <source>
        <dbReference type="Proteomes" id="UP001286456"/>
    </source>
</evidence>
<evidence type="ECO:0000313" key="3">
    <source>
        <dbReference type="EMBL" id="KAK3324602.1"/>
    </source>
</evidence>
<reference evidence="3" key="2">
    <citation type="submission" date="2023-06" db="EMBL/GenBank/DDBJ databases">
        <authorList>
            <consortium name="Lawrence Berkeley National Laboratory"/>
            <person name="Haridas S."/>
            <person name="Hensen N."/>
            <person name="Bonometti L."/>
            <person name="Westerberg I."/>
            <person name="Brannstrom I.O."/>
            <person name="Guillou S."/>
            <person name="Cros-Aarteil S."/>
            <person name="Calhoun S."/>
            <person name="Kuo A."/>
            <person name="Mondo S."/>
            <person name="Pangilinan J."/>
            <person name="Riley R."/>
            <person name="Labutti K."/>
            <person name="Andreopoulos B."/>
            <person name="Lipzen A."/>
            <person name="Chen C."/>
            <person name="Yanf M."/>
            <person name="Daum C."/>
            <person name="Ng V."/>
            <person name="Clum A."/>
            <person name="Steindorff A."/>
            <person name="Ohm R."/>
            <person name="Martin F."/>
            <person name="Silar P."/>
            <person name="Natvig D."/>
            <person name="Lalanne C."/>
            <person name="Gautier V."/>
            <person name="Ament-Velasquez S.L."/>
            <person name="Kruys A."/>
            <person name="Hutchinson M.I."/>
            <person name="Powell A.J."/>
            <person name="Barry K."/>
            <person name="Miller A.N."/>
            <person name="Grigoriev I.V."/>
            <person name="Debuchy R."/>
            <person name="Gladieux P."/>
            <person name="Thoren M.H."/>
            <person name="Johannesson H."/>
        </authorList>
    </citation>
    <scope>NUCLEOTIDE SEQUENCE</scope>
    <source>
        <strain evidence="3">SMH4131-1</strain>
    </source>
</reference>
<name>A0AAE0M9R5_9PEZI</name>
<dbReference type="EMBL" id="JAUEPO010000004">
    <property type="protein sequence ID" value="KAK3324602.1"/>
    <property type="molecule type" value="Genomic_DNA"/>
</dbReference>
<feature type="region of interest" description="Disordered" evidence="1">
    <location>
        <begin position="171"/>
        <end position="227"/>
    </location>
</feature>
<organism evidence="3 4">
    <name type="scientific">Cercophora scortea</name>
    <dbReference type="NCBI Taxonomy" id="314031"/>
    <lineage>
        <taxon>Eukaryota</taxon>
        <taxon>Fungi</taxon>
        <taxon>Dikarya</taxon>
        <taxon>Ascomycota</taxon>
        <taxon>Pezizomycotina</taxon>
        <taxon>Sordariomycetes</taxon>
        <taxon>Sordariomycetidae</taxon>
        <taxon>Sordariales</taxon>
        <taxon>Lasiosphaeriaceae</taxon>
        <taxon>Cercophora</taxon>
    </lineage>
</organism>
<keyword evidence="4" id="KW-1185">Reference proteome</keyword>
<protein>
    <submittedName>
        <fullName evidence="3">Uncharacterized protein</fullName>
    </submittedName>
</protein>
<sequence length="254" mass="26300">MARLHLLAALALAAPYATVSALHNRHVDVHVISSVLVARDHDAAVATTTTAPRACSQLMGLYTECDGDMPSFTTPPNADFTNCFCDFHNGLPSYYSKMDALISSCSPWAATAAPSVYDFTSDFMTICDHTIAVPPSGPDWSSSWADDNNDDDTSTSTVHHTIIVSSTSTSTSISTATSTPSTDSTNSSSTTDGTTTPTNISSNTSSTNSRSTTASTTTTTQTQTALAVPATGRPGGISLWVANAFAVLAAAALA</sequence>
<proteinExistence type="predicted"/>
<comment type="caution">
    <text evidence="3">The sequence shown here is derived from an EMBL/GenBank/DDBJ whole genome shotgun (WGS) entry which is preliminary data.</text>
</comment>
<evidence type="ECO:0000256" key="1">
    <source>
        <dbReference type="SAM" id="MobiDB-lite"/>
    </source>
</evidence>
<dbReference type="Proteomes" id="UP001286456">
    <property type="component" value="Unassembled WGS sequence"/>
</dbReference>
<accession>A0AAE0M9R5</accession>
<feature type="compositionally biased region" description="Low complexity" evidence="1">
    <location>
        <begin position="171"/>
        <end position="224"/>
    </location>
</feature>
<reference evidence="3" key="1">
    <citation type="journal article" date="2023" name="Mol. Phylogenet. Evol.">
        <title>Genome-scale phylogeny and comparative genomics of the fungal order Sordariales.</title>
        <authorList>
            <person name="Hensen N."/>
            <person name="Bonometti L."/>
            <person name="Westerberg I."/>
            <person name="Brannstrom I.O."/>
            <person name="Guillou S."/>
            <person name="Cros-Aarteil S."/>
            <person name="Calhoun S."/>
            <person name="Haridas S."/>
            <person name="Kuo A."/>
            <person name="Mondo S."/>
            <person name="Pangilinan J."/>
            <person name="Riley R."/>
            <person name="LaButti K."/>
            <person name="Andreopoulos B."/>
            <person name="Lipzen A."/>
            <person name="Chen C."/>
            <person name="Yan M."/>
            <person name="Daum C."/>
            <person name="Ng V."/>
            <person name="Clum A."/>
            <person name="Steindorff A."/>
            <person name="Ohm R.A."/>
            <person name="Martin F."/>
            <person name="Silar P."/>
            <person name="Natvig D.O."/>
            <person name="Lalanne C."/>
            <person name="Gautier V."/>
            <person name="Ament-Velasquez S.L."/>
            <person name="Kruys A."/>
            <person name="Hutchinson M.I."/>
            <person name="Powell A.J."/>
            <person name="Barry K."/>
            <person name="Miller A.N."/>
            <person name="Grigoriev I.V."/>
            <person name="Debuchy R."/>
            <person name="Gladieux P."/>
            <person name="Hiltunen Thoren M."/>
            <person name="Johannesson H."/>
        </authorList>
    </citation>
    <scope>NUCLEOTIDE SEQUENCE</scope>
    <source>
        <strain evidence="3">SMH4131-1</strain>
    </source>
</reference>
<keyword evidence="2" id="KW-0732">Signal</keyword>